<accession>A0A382GWE0</accession>
<reference evidence="1" key="1">
    <citation type="submission" date="2018-05" db="EMBL/GenBank/DDBJ databases">
        <authorList>
            <person name="Lanie J.A."/>
            <person name="Ng W.-L."/>
            <person name="Kazmierczak K.M."/>
            <person name="Andrzejewski T.M."/>
            <person name="Davidsen T.M."/>
            <person name="Wayne K.J."/>
            <person name="Tettelin H."/>
            <person name="Glass J.I."/>
            <person name="Rusch D."/>
            <person name="Podicherti R."/>
            <person name="Tsui H.-C.T."/>
            <person name="Winkler M.E."/>
        </authorList>
    </citation>
    <scope>NUCLEOTIDE SEQUENCE</scope>
</reference>
<gene>
    <name evidence="1" type="ORF">METZ01_LOCUS231335</name>
</gene>
<evidence type="ECO:0000313" key="1">
    <source>
        <dbReference type="EMBL" id="SVB78481.1"/>
    </source>
</evidence>
<sequence length="53" mass="5766">MSPLSINDYSLSHGKRVVEEARYISVVTYPKTCISIGNSTRPTPTKLPGKTNG</sequence>
<organism evidence="1">
    <name type="scientific">marine metagenome</name>
    <dbReference type="NCBI Taxonomy" id="408172"/>
    <lineage>
        <taxon>unclassified sequences</taxon>
        <taxon>metagenomes</taxon>
        <taxon>ecological metagenomes</taxon>
    </lineage>
</organism>
<dbReference type="EMBL" id="UINC01057396">
    <property type="protein sequence ID" value="SVB78481.1"/>
    <property type="molecule type" value="Genomic_DNA"/>
</dbReference>
<protein>
    <submittedName>
        <fullName evidence="1">Uncharacterized protein</fullName>
    </submittedName>
</protein>
<name>A0A382GWE0_9ZZZZ</name>
<proteinExistence type="predicted"/>
<dbReference type="AlphaFoldDB" id="A0A382GWE0"/>